<reference evidence="1" key="1">
    <citation type="submission" date="2021-03" db="EMBL/GenBank/DDBJ databases">
        <authorList>
            <person name="So Y."/>
        </authorList>
    </citation>
    <scope>NUCLEOTIDE SEQUENCE</scope>
    <source>
        <strain evidence="1">SG15</strain>
    </source>
</reference>
<gene>
    <name evidence="1" type="ORF">J5Y10_14505</name>
</gene>
<proteinExistence type="predicted"/>
<evidence type="ECO:0000313" key="1">
    <source>
        <dbReference type="EMBL" id="MBP0493993.1"/>
    </source>
</evidence>
<keyword evidence="2" id="KW-1185">Reference proteome</keyword>
<dbReference type="EMBL" id="JAGIZA010000008">
    <property type="protein sequence ID" value="MBP0493993.1"/>
    <property type="molecule type" value="Genomic_DNA"/>
</dbReference>
<protein>
    <submittedName>
        <fullName evidence="1">Uncharacterized protein</fullName>
    </submittedName>
</protein>
<name>A0A940S8B0_9PROT</name>
<sequence>MDTGEPALPPGGADKAAQLTELRRVANLTGNNLAVWQALALLLGGRGAWEAYDPATVKDEQTVQIPAWCAQYLLECALNVGELADKYFDRHIARGRASEGLSARDTLELLPRALGLTGSGWNAFKRAVSTWESLEDWRMFREAKARGLTSTEGVEEVRRFRGLGNGPRDHRAAARRIANGRKLTEQLTQPHP</sequence>
<accession>A0A940S8B0</accession>
<comment type="caution">
    <text evidence="1">The sequence shown here is derived from an EMBL/GenBank/DDBJ whole genome shotgun (WGS) entry which is preliminary data.</text>
</comment>
<dbReference type="Proteomes" id="UP000677537">
    <property type="component" value="Unassembled WGS sequence"/>
</dbReference>
<dbReference type="AlphaFoldDB" id="A0A940S8B0"/>
<dbReference type="RefSeq" id="WP_209374741.1">
    <property type="nucleotide sequence ID" value="NZ_JAGIZA010000008.1"/>
</dbReference>
<evidence type="ECO:0000313" key="2">
    <source>
        <dbReference type="Proteomes" id="UP000677537"/>
    </source>
</evidence>
<organism evidence="1 2">
    <name type="scientific">Roseomonas indoligenes</name>
    <dbReference type="NCBI Taxonomy" id="2820811"/>
    <lineage>
        <taxon>Bacteria</taxon>
        <taxon>Pseudomonadati</taxon>
        <taxon>Pseudomonadota</taxon>
        <taxon>Alphaproteobacteria</taxon>
        <taxon>Acetobacterales</taxon>
        <taxon>Roseomonadaceae</taxon>
        <taxon>Roseomonas</taxon>
    </lineage>
</organism>